<comment type="catalytic activity">
    <reaction evidence="5 9">
        <text>oxaloacetate + acetyl-CoA + H2O = citrate + CoA + H(+)</text>
        <dbReference type="Rhea" id="RHEA:16845"/>
        <dbReference type="ChEBI" id="CHEBI:15377"/>
        <dbReference type="ChEBI" id="CHEBI:15378"/>
        <dbReference type="ChEBI" id="CHEBI:16452"/>
        <dbReference type="ChEBI" id="CHEBI:16947"/>
        <dbReference type="ChEBI" id="CHEBI:57287"/>
        <dbReference type="ChEBI" id="CHEBI:57288"/>
        <dbReference type="EC" id="2.3.3.16"/>
    </reaction>
</comment>
<dbReference type="GO" id="GO:0005737">
    <property type="term" value="C:cytoplasm"/>
    <property type="evidence" value="ECO:0007669"/>
    <property type="project" value="InterPro"/>
</dbReference>
<dbReference type="AlphaFoldDB" id="A0A2S0MEK0"/>
<keyword evidence="12" id="KW-1185">Reference proteome</keyword>
<dbReference type="RefSeq" id="WP_106702812.1">
    <property type="nucleotide sequence ID" value="NZ_CP027666.1"/>
</dbReference>
<evidence type="ECO:0000313" key="12">
    <source>
        <dbReference type="Proteomes" id="UP000239709"/>
    </source>
</evidence>
<dbReference type="PANTHER" id="PTHR42871">
    <property type="entry name" value="CITRATE SYNTHASE"/>
    <property type="match status" value="1"/>
</dbReference>
<evidence type="ECO:0000256" key="5">
    <source>
        <dbReference type="ARBA" id="ARBA00049288"/>
    </source>
</evidence>
<evidence type="ECO:0000256" key="2">
    <source>
        <dbReference type="ARBA" id="ARBA00010566"/>
    </source>
</evidence>
<dbReference type="Gene3D" id="1.10.580.10">
    <property type="entry name" value="Citrate Synthase, domain 1"/>
    <property type="match status" value="1"/>
</dbReference>
<accession>A0A2S0MEK0</accession>
<dbReference type="InterPro" id="IPR016143">
    <property type="entry name" value="Citrate_synth-like_sm_a-sub"/>
</dbReference>
<dbReference type="OrthoDB" id="9800864at2"/>
<dbReference type="Pfam" id="PF00285">
    <property type="entry name" value="Citrate_synt"/>
    <property type="match status" value="1"/>
</dbReference>
<dbReference type="NCBIfam" id="NF004126">
    <property type="entry name" value="PRK05614.1"/>
    <property type="match status" value="1"/>
</dbReference>
<evidence type="ECO:0000256" key="6">
    <source>
        <dbReference type="NCBIfam" id="TIGR01798"/>
    </source>
</evidence>
<dbReference type="InterPro" id="IPR019810">
    <property type="entry name" value="Citrate_synthase_AS"/>
</dbReference>
<sequence>MKLADNKSTLSFSNGSPQVELPVYQGTIGPDVIDIRKLYAQTGMFTYDPGFMSTASCQSAITYIDGDKGELLYRGYPIEQLAEKCDYLDTCYLLLNGELPDNAQRDDFHQLVTNHTMVNEQMQFFLRGFRRDAHPMAVLTGLVGALSAFYHDSTDIHNPEHRNIAAIRLIAKMPTLVAMAYKYGLGQPYMYPQNNLSYAGNFLRMMFGTPCEEYKVNPVIEKAMDRIFILHADHEQNASTSTVRLCGSSGTNPFAAIAAGVACLWGPAHGGANEAALNMLYDIQKQGGVEKIGDFIKQVKDKNSNVKLMGFGHRVYKNYDPRAKLMQETCNEVLEALGLQNDPLFALAKALEKIALEDEYFVSRKLYPNVDFYSGIVQRAVGIPVNLFTGIFALARTVGWIAQLNEMIADPEYKIGRPRQLYVGSPRRNVP</sequence>
<comment type="pathway">
    <text evidence="1 9">Carbohydrate metabolism; tricarboxylic acid cycle; isocitrate from oxaloacetate: step 1/2.</text>
</comment>
<evidence type="ECO:0000256" key="3">
    <source>
        <dbReference type="ARBA" id="ARBA00022532"/>
    </source>
</evidence>
<dbReference type="Gene3D" id="1.10.230.10">
    <property type="entry name" value="Cytochrome P450-Terp, domain 2"/>
    <property type="match status" value="1"/>
</dbReference>
<evidence type="ECO:0000256" key="10">
    <source>
        <dbReference type="RuleBase" id="RU003406"/>
    </source>
</evidence>
<dbReference type="CDD" id="cd06114">
    <property type="entry name" value="EcCS_like"/>
    <property type="match status" value="1"/>
</dbReference>
<dbReference type="KEGG" id="otk:C6570_08450"/>
<dbReference type="FunFam" id="1.10.230.10:FF:000002">
    <property type="entry name" value="Citrate synthase"/>
    <property type="match status" value="1"/>
</dbReference>
<keyword evidence="4 7" id="KW-0808">Transferase</keyword>
<evidence type="ECO:0000313" key="11">
    <source>
        <dbReference type="EMBL" id="AVO34257.1"/>
    </source>
</evidence>
<dbReference type="PROSITE" id="PS00480">
    <property type="entry name" value="CITRATE_SYNTHASE"/>
    <property type="match status" value="1"/>
</dbReference>
<dbReference type="EMBL" id="CP027666">
    <property type="protein sequence ID" value="AVO34257.1"/>
    <property type="molecule type" value="Genomic_DNA"/>
</dbReference>
<keyword evidence="3 9" id="KW-0816">Tricarboxylic acid cycle</keyword>
<feature type="active site" evidence="8">
    <location>
        <position position="313"/>
    </location>
</feature>
<dbReference type="InterPro" id="IPR016142">
    <property type="entry name" value="Citrate_synth-like_lrg_a-sub"/>
</dbReference>
<dbReference type="Proteomes" id="UP000239709">
    <property type="component" value="Chromosome"/>
</dbReference>
<evidence type="ECO:0000256" key="1">
    <source>
        <dbReference type="ARBA" id="ARBA00004751"/>
    </source>
</evidence>
<evidence type="ECO:0000256" key="7">
    <source>
        <dbReference type="PIRNR" id="PIRNR001369"/>
    </source>
</evidence>
<dbReference type="InterPro" id="IPR010953">
    <property type="entry name" value="Citrate_synthase_typ-I"/>
</dbReference>
<evidence type="ECO:0000256" key="8">
    <source>
        <dbReference type="PIRSR" id="PIRSR001369-1"/>
    </source>
</evidence>
<dbReference type="PIRSF" id="PIRSF001369">
    <property type="entry name" value="Citrate_synth"/>
    <property type="match status" value="1"/>
</dbReference>
<feature type="active site" evidence="8">
    <location>
        <position position="371"/>
    </location>
</feature>
<evidence type="ECO:0000256" key="9">
    <source>
        <dbReference type="RuleBase" id="RU003370"/>
    </source>
</evidence>
<dbReference type="InterPro" id="IPR024176">
    <property type="entry name" value="Citrate_synthase_bac-typ"/>
</dbReference>
<dbReference type="PANTHER" id="PTHR42871:SF1">
    <property type="entry name" value="CITRATE SYNTHASE"/>
    <property type="match status" value="1"/>
</dbReference>
<proteinExistence type="inferred from homology"/>
<dbReference type="GO" id="GO:0036440">
    <property type="term" value="F:citrate synthase activity"/>
    <property type="evidence" value="ECO:0007669"/>
    <property type="project" value="UniProtKB-EC"/>
</dbReference>
<dbReference type="Gene3D" id="2.20.28.60">
    <property type="match status" value="1"/>
</dbReference>
<gene>
    <name evidence="11" type="primary">gltA</name>
    <name evidence="11" type="ORF">C6570_08450</name>
</gene>
<dbReference type="NCBIfam" id="TIGR01798">
    <property type="entry name" value="cit_synth_I"/>
    <property type="match status" value="1"/>
</dbReference>
<protein>
    <recommendedName>
        <fullName evidence="6 7">Citrate synthase</fullName>
    </recommendedName>
</protein>
<name>A0A2S0MEK0_9BURK</name>
<dbReference type="UniPathway" id="UPA00223">
    <property type="reaction ID" value="UER00717"/>
</dbReference>
<dbReference type="SUPFAM" id="SSF48256">
    <property type="entry name" value="Citrate synthase"/>
    <property type="match status" value="1"/>
</dbReference>
<dbReference type="PRINTS" id="PR00143">
    <property type="entry name" value="CITRTSNTHASE"/>
</dbReference>
<organism evidence="11 12">
    <name type="scientific">Ottowia oryzae</name>
    <dbReference type="NCBI Taxonomy" id="2109914"/>
    <lineage>
        <taxon>Bacteria</taxon>
        <taxon>Pseudomonadati</taxon>
        <taxon>Pseudomonadota</taxon>
        <taxon>Betaproteobacteria</taxon>
        <taxon>Burkholderiales</taxon>
        <taxon>Comamonadaceae</taxon>
        <taxon>Ottowia</taxon>
    </lineage>
</organism>
<evidence type="ECO:0000256" key="4">
    <source>
        <dbReference type="ARBA" id="ARBA00022679"/>
    </source>
</evidence>
<dbReference type="GO" id="GO:0006099">
    <property type="term" value="P:tricarboxylic acid cycle"/>
    <property type="evidence" value="ECO:0007669"/>
    <property type="project" value="UniProtKB-UniRule"/>
</dbReference>
<comment type="similarity">
    <text evidence="2 7 10">Belongs to the citrate synthase family.</text>
</comment>
<keyword evidence="11" id="KW-0012">Acyltransferase</keyword>
<dbReference type="InterPro" id="IPR036969">
    <property type="entry name" value="Citrate_synthase_sf"/>
</dbReference>
<reference evidence="11 12" key="1">
    <citation type="submission" date="2018-03" db="EMBL/GenBank/DDBJ databases">
        <title>Genome sequencing of Ottowia sp.</title>
        <authorList>
            <person name="Kim S.-J."/>
            <person name="Heo J."/>
            <person name="Kwon S.-W."/>
        </authorList>
    </citation>
    <scope>NUCLEOTIDE SEQUENCE [LARGE SCALE GENOMIC DNA]</scope>
    <source>
        <strain evidence="11 12">KADR8-3</strain>
    </source>
</reference>
<dbReference type="InterPro" id="IPR002020">
    <property type="entry name" value="Citrate_synthase"/>
</dbReference>